<feature type="transmembrane region" description="Helical" evidence="1">
    <location>
        <begin position="15"/>
        <end position="37"/>
    </location>
</feature>
<keyword evidence="3" id="KW-1185">Reference proteome</keyword>
<sequence length="130" mass="13581">MHAGGVIDEGAPMNAVVTLAGSVSTAVFVASALPMLWKAGRTRDLSSYSIGNIALANIGNAIYAIYVFSLPFGPIWVLHGFHGTASGLMLMWYLRQHVGDGARPPDNDAVRTTAATEKACCATTQGISTV</sequence>
<proteinExistence type="predicted"/>
<dbReference type="Gene3D" id="1.20.1280.290">
    <property type="match status" value="1"/>
</dbReference>
<feature type="transmembrane region" description="Helical" evidence="1">
    <location>
        <begin position="49"/>
        <end position="69"/>
    </location>
</feature>
<evidence type="ECO:0000313" key="3">
    <source>
        <dbReference type="Proteomes" id="UP000008363"/>
    </source>
</evidence>
<reference evidence="2 3" key="1">
    <citation type="submission" date="2012-08" db="EMBL/GenBank/DDBJ databases">
        <title>Whole genome shotgun sequence of Gordonia rhizosphera NBRC 16068.</title>
        <authorList>
            <person name="Takarada H."/>
            <person name="Isaki S."/>
            <person name="Hosoyama A."/>
            <person name="Tsuchikane K."/>
            <person name="Katsumata H."/>
            <person name="Baba S."/>
            <person name="Ohji S."/>
            <person name="Yamazaki S."/>
            <person name="Fujita N."/>
        </authorList>
    </citation>
    <scope>NUCLEOTIDE SEQUENCE [LARGE SCALE GENOMIC DNA]</scope>
    <source>
        <strain evidence="2 3">NBRC 16068</strain>
    </source>
</reference>
<evidence type="ECO:0000313" key="2">
    <source>
        <dbReference type="EMBL" id="GAB92387.1"/>
    </source>
</evidence>
<dbReference type="Proteomes" id="UP000008363">
    <property type="component" value="Unassembled WGS sequence"/>
</dbReference>
<dbReference type="AlphaFoldDB" id="K6WJR5"/>
<gene>
    <name evidence="2" type="ORF">GORHZ_172_00050</name>
</gene>
<keyword evidence="1" id="KW-0472">Membrane</keyword>
<dbReference type="eggNOG" id="ENOG5031XU0">
    <property type="taxonomic scope" value="Bacteria"/>
</dbReference>
<organism evidence="2 3">
    <name type="scientific">Gordonia rhizosphera NBRC 16068</name>
    <dbReference type="NCBI Taxonomy" id="1108045"/>
    <lineage>
        <taxon>Bacteria</taxon>
        <taxon>Bacillati</taxon>
        <taxon>Actinomycetota</taxon>
        <taxon>Actinomycetes</taxon>
        <taxon>Mycobacteriales</taxon>
        <taxon>Gordoniaceae</taxon>
        <taxon>Gordonia</taxon>
    </lineage>
</organism>
<evidence type="ECO:0008006" key="4">
    <source>
        <dbReference type="Google" id="ProtNLM"/>
    </source>
</evidence>
<dbReference type="EMBL" id="BAHC01000172">
    <property type="protein sequence ID" value="GAB92387.1"/>
    <property type="molecule type" value="Genomic_DNA"/>
</dbReference>
<evidence type="ECO:0000256" key="1">
    <source>
        <dbReference type="SAM" id="Phobius"/>
    </source>
</evidence>
<keyword evidence="1" id="KW-0812">Transmembrane</keyword>
<comment type="caution">
    <text evidence="2">The sequence shown here is derived from an EMBL/GenBank/DDBJ whole genome shotgun (WGS) entry which is preliminary data.</text>
</comment>
<accession>K6WJR5</accession>
<protein>
    <recommendedName>
        <fullName evidence="4">Transporter</fullName>
    </recommendedName>
</protein>
<name>K6WJR5_9ACTN</name>
<keyword evidence="1" id="KW-1133">Transmembrane helix</keyword>
<feature type="transmembrane region" description="Helical" evidence="1">
    <location>
        <begin position="75"/>
        <end position="94"/>
    </location>
</feature>